<evidence type="ECO:0000259" key="1">
    <source>
        <dbReference type="PROSITE" id="PS50097"/>
    </source>
</evidence>
<feature type="non-terminal residue" evidence="2">
    <location>
        <position position="1"/>
    </location>
</feature>
<feature type="domain" description="BTB" evidence="1">
    <location>
        <begin position="52"/>
        <end position="119"/>
    </location>
</feature>
<sequence>LKEFCLHDDLNCTSVRNGILTIYCEITGSRIKIIEQSLSNDLKITFDNQKFSDLTLVVEEQEICVHKVILASRSSVFATMLESDMIEKHSNKVDITDIDYETMKLALMYIYTGNLPASFWPRADKYALDGLKYTCGVFLSKALTVENAFETLVLADLYKDSNLKTNALNFIAKNFADVMTDMEGFKLIMEKHPQLLEEFLCLVGHKTQI</sequence>
<accession>A0A232FFC8</accession>
<gene>
    <name evidence="2" type="ORF">TSAR_007508</name>
</gene>
<dbReference type="Pfam" id="PF00651">
    <property type="entry name" value="BTB"/>
    <property type="match status" value="1"/>
</dbReference>
<evidence type="ECO:0000313" key="2">
    <source>
        <dbReference type="EMBL" id="OXU29263.1"/>
    </source>
</evidence>
<dbReference type="AlphaFoldDB" id="A0A232FFC8"/>
<dbReference type="OrthoDB" id="10249567at2759"/>
<protein>
    <recommendedName>
        <fullName evidence="1">BTB domain-containing protein</fullName>
    </recommendedName>
</protein>
<dbReference type="STRING" id="543379.A0A232FFC8"/>
<dbReference type="SMART" id="SM00225">
    <property type="entry name" value="BTB"/>
    <property type="match status" value="1"/>
</dbReference>
<dbReference type="Gene3D" id="3.30.710.10">
    <property type="entry name" value="Potassium Channel Kv1.1, Chain A"/>
    <property type="match status" value="1"/>
</dbReference>
<dbReference type="Proteomes" id="UP000215335">
    <property type="component" value="Unassembled WGS sequence"/>
</dbReference>
<dbReference type="SUPFAM" id="SSF54695">
    <property type="entry name" value="POZ domain"/>
    <property type="match status" value="1"/>
</dbReference>
<dbReference type="InterPro" id="IPR000210">
    <property type="entry name" value="BTB/POZ_dom"/>
</dbReference>
<dbReference type="Gene3D" id="1.25.40.420">
    <property type="match status" value="1"/>
</dbReference>
<dbReference type="PROSITE" id="PS50097">
    <property type="entry name" value="BTB"/>
    <property type="match status" value="1"/>
</dbReference>
<proteinExistence type="predicted"/>
<dbReference type="PANTHER" id="PTHR24413">
    <property type="entry name" value="SPECKLE-TYPE POZ PROTEIN"/>
    <property type="match status" value="1"/>
</dbReference>
<reference evidence="2 3" key="1">
    <citation type="journal article" date="2017" name="Curr. Biol.">
        <title>The Evolution of Venom by Co-option of Single-Copy Genes.</title>
        <authorList>
            <person name="Martinson E.O."/>
            <person name="Mrinalini"/>
            <person name="Kelkar Y.D."/>
            <person name="Chang C.H."/>
            <person name="Werren J.H."/>
        </authorList>
    </citation>
    <scope>NUCLEOTIDE SEQUENCE [LARGE SCALE GENOMIC DNA]</scope>
    <source>
        <strain evidence="2 3">Alberta</strain>
        <tissue evidence="2">Whole body</tissue>
    </source>
</reference>
<dbReference type="InterPro" id="IPR011333">
    <property type="entry name" value="SKP1/BTB/POZ_sf"/>
</dbReference>
<name>A0A232FFC8_9HYME</name>
<keyword evidence="3" id="KW-1185">Reference proteome</keyword>
<organism evidence="2 3">
    <name type="scientific">Trichomalopsis sarcophagae</name>
    <dbReference type="NCBI Taxonomy" id="543379"/>
    <lineage>
        <taxon>Eukaryota</taxon>
        <taxon>Metazoa</taxon>
        <taxon>Ecdysozoa</taxon>
        <taxon>Arthropoda</taxon>
        <taxon>Hexapoda</taxon>
        <taxon>Insecta</taxon>
        <taxon>Pterygota</taxon>
        <taxon>Neoptera</taxon>
        <taxon>Endopterygota</taxon>
        <taxon>Hymenoptera</taxon>
        <taxon>Apocrita</taxon>
        <taxon>Proctotrupomorpha</taxon>
        <taxon>Chalcidoidea</taxon>
        <taxon>Pteromalidae</taxon>
        <taxon>Pteromalinae</taxon>
        <taxon>Trichomalopsis</taxon>
    </lineage>
</organism>
<dbReference type="EMBL" id="NNAY01000319">
    <property type="protein sequence ID" value="OXU29263.1"/>
    <property type="molecule type" value="Genomic_DNA"/>
</dbReference>
<comment type="caution">
    <text evidence="2">The sequence shown here is derived from an EMBL/GenBank/DDBJ whole genome shotgun (WGS) entry which is preliminary data.</text>
</comment>
<evidence type="ECO:0000313" key="3">
    <source>
        <dbReference type="Proteomes" id="UP000215335"/>
    </source>
</evidence>